<dbReference type="GO" id="GO:0016747">
    <property type="term" value="F:acyltransferase activity, transferring groups other than amino-acyl groups"/>
    <property type="evidence" value="ECO:0007669"/>
    <property type="project" value="InterPro"/>
</dbReference>
<dbReference type="AlphaFoldDB" id="A0A383E9W4"/>
<dbReference type="EMBL" id="UINC01224150">
    <property type="protein sequence ID" value="SVE53647.1"/>
    <property type="molecule type" value="Genomic_DNA"/>
</dbReference>
<feature type="non-terminal residue" evidence="2">
    <location>
        <position position="88"/>
    </location>
</feature>
<dbReference type="Gene3D" id="3.40.47.10">
    <property type="match status" value="1"/>
</dbReference>
<gene>
    <name evidence="2" type="ORF">METZ01_LOCUS506501</name>
</gene>
<name>A0A383E9W4_9ZZZZ</name>
<dbReference type="InterPro" id="IPR020616">
    <property type="entry name" value="Thiolase_N"/>
</dbReference>
<dbReference type="PANTHER" id="PTHR43365:SF1">
    <property type="entry name" value="ACETYL-COA C-ACYLTRANSFERASE"/>
    <property type="match status" value="1"/>
</dbReference>
<evidence type="ECO:0000313" key="2">
    <source>
        <dbReference type="EMBL" id="SVE53647.1"/>
    </source>
</evidence>
<dbReference type="InterPro" id="IPR016039">
    <property type="entry name" value="Thiolase-like"/>
</dbReference>
<dbReference type="Pfam" id="PF00108">
    <property type="entry name" value="Thiolase_N"/>
    <property type="match status" value="1"/>
</dbReference>
<sequence length="88" mass="9338">MSKDTFIIDGLRSPIGIKNGKLVGMRPDDLATNIVKGLLDRNTSIDHNNIEDIVIGCAFPEGSQGMLMARGISIMSGIPKEAGAKVVN</sequence>
<proteinExistence type="predicted"/>
<feature type="domain" description="Thiolase N-terminal" evidence="1">
    <location>
        <begin position="6"/>
        <end position="88"/>
    </location>
</feature>
<feature type="non-terminal residue" evidence="2">
    <location>
        <position position="1"/>
    </location>
</feature>
<dbReference type="PANTHER" id="PTHR43365">
    <property type="entry name" value="BLR7806 PROTEIN"/>
    <property type="match status" value="1"/>
</dbReference>
<organism evidence="2">
    <name type="scientific">marine metagenome</name>
    <dbReference type="NCBI Taxonomy" id="408172"/>
    <lineage>
        <taxon>unclassified sequences</taxon>
        <taxon>metagenomes</taxon>
        <taxon>ecological metagenomes</taxon>
    </lineage>
</organism>
<accession>A0A383E9W4</accession>
<evidence type="ECO:0000259" key="1">
    <source>
        <dbReference type="Pfam" id="PF00108"/>
    </source>
</evidence>
<dbReference type="SUPFAM" id="SSF53901">
    <property type="entry name" value="Thiolase-like"/>
    <property type="match status" value="1"/>
</dbReference>
<protein>
    <recommendedName>
        <fullName evidence="1">Thiolase N-terminal domain-containing protein</fullName>
    </recommendedName>
</protein>
<reference evidence="2" key="1">
    <citation type="submission" date="2018-05" db="EMBL/GenBank/DDBJ databases">
        <authorList>
            <person name="Lanie J.A."/>
            <person name="Ng W.-L."/>
            <person name="Kazmierczak K.M."/>
            <person name="Andrzejewski T.M."/>
            <person name="Davidsen T.M."/>
            <person name="Wayne K.J."/>
            <person name="Tettelin H."/>
            <person name="Glass J.I."/>
            <person name="Rusch D."/>
            <person name="Podicherti R."/>
            <person name="Tsui H.-C.T."/>
            <person name="Winkler M.E."/>
        </authorList>
    </citation>
    <scope>NUCLEOTIDE SEQUENCE</scope>
</reference>